<dbReference type="EMBL" id="QJKJ01004968">
    <property type="protein sequence ID" value="RDX92029.1"/>
    <property type="molecule type" value="Genomic_DNA"/>
</dbReference>
<feature type="compositionally biased region" description="Polar residues" evidence="1">
    <location>
        <begin position="233"/>
        <end position="242"/>
    </location>
</feature>
<reference evidence="3" key="1">
    <citation type="submission" date="2018-05" db="EMBL/GenBank/DDBJ databases">
        <title>Draft genome of Mucuna pruriens seed.</title>
        <authorList>
            <person name="Nnadi N.E."/>
            <person name="Vos R."/>
            <person name="Hasami M.H."/>
            <person name="Devisetty U.K."/>
            <person name="Aguiy J.C."/>
        </authorList>
    </citation>
    <scope>NUCLEOTIDE SEQUENCE [LARGE SCALE GENOMIC DNA]</scope>
    <source>
        <strain evidence="3">JCA_2017</strain>
    </source>
</reference>
<gene>
    <name evidence="3" type="ORF">CR513_25904</name>
</gene>
<feature type="domain" description="Retroviral polymerase SH3-like" evidence="2">
    <location>
        <begin position="141"/>
        <end position="181"/>
    </location>
</feature>
<organism evidence="3 4">
    <name type="scientific">Mucuna pruriens</name>
    <name type="common">Velvet bean</name>
    <name type="synonym">Dolichos pruriens</name>
    <dbReference type="NCBI Taxonomy" id="157652"/>
    <lineage>
        <taxon>Eukaryota</taxon>
        <taxon>Viridiplantae</taxon>
        <taxon>Streptophyta</taxon>
        <taxon>Embryophyta</taxon>
        <taxon>Tracheophyta</taxon>
        <taxon>Spermatophyta</taxon>
        <taxon>Magnoliopsida</taxon>
        <taxon>eudicotyledons</taxon>
        <taxon>Gunneridae</taxon>
        <taxon>Pentapetalae</taxon>
        <taxon>rosids</taxon>
        <taxon>fabids</taxon>
        <taxon>Fabales</taxon>
        <taxon>Fabaceae</taxon>
        <taxon>Papilionoideae</taxon>
        <taxon>50 kb inversion clade</taxon>
        <taxon>NPAAA clade</taxon>
        <taxon>indigoferoid/millettioid clade</taxon>
        <taxon>Phaseoleae</taxon>
        <taxon>Mucuna</taxon>
    </lineage>
</organism>
<evidence type="ECO:0000256" key="1">
    <source>
        <dbReference type="SAM" id="MobiDB-lite"/>
    </source>
</evidence>
<comment type="caution">
    <text evidence="3">The sequence shown here is derived from an EMBL/GenBank/DDBJ whole genome shotgun (WGS) entry which is preliminary data.</text>
</comment>
<evidence type="ECO:0000313" key="4">
    <source>
        <dbReference type="Proteomes" id="UP000257109"/>
    </source>
</evidence>
<dbReference type="InterPro" id="IPR057670">
    <property type="entry name" value="SH3_retrovirus"/>
</dbReference>
<feature type="region of interest" description="Disordered" evidence="1">
    <location>
        <begin position="212"/>
        <end position="242"/>
    </location>
</feature>
<keyword evidence="4" id="KW-1185">Reference proteome</keyword>
<evidence type="ECO:0000313" key="3">
    <source>
        <dbReference type="EMBL" id="RDX92029.1"/>
    </source>
</evidence>
<dbReference type="Pfam" id="PF25597">
    <property type="entry name" value="SH3_retrovirus"/>
    <property type="match status" value="1"/>
</dbReference>
<name>A0A371GN90_MUCPR</name>
<dbReference type="AlphaFoldDB" id="A0A371GN90"/>
<dbReference type="Proteomes" id="UP000257109">
    <property type="component" value="Unassembled WGS sequence"/>
</dbReference>
<proteinExistence type="predicted"/>
<evidence type="ECO:0000259" key="2">
    <source>
        <dbReference type="Pfam" id="PF25597"/>
    </source>
</evidence>
<dbReference type="OrthoDB" id="1751476at2759"/>
<protein>
    <recommendedName>
        <fullName evidence="2">Retroviral polymerase SH3-like domain-containing protein</fullName>
    </recommendedName>
</protein>
<feature type="non-terminal residue" evidence="3">
    <location>
        <position position="1"/>
    </location>
</feature>
<accession>A0A371GN90</accession>
<sequence length="242" mass="28050">MFLDLKPHEGIVSFGGSGKGKIVGISKVGKHHLPTIKNVLYVDGLKYNLLSICQFCNNGHENLYRINLHELNNKKETCLMSKDDERWIWHKKTSRIVTFRFAWTNKSKSWRILIKSILDKSIYELSKGRRPNISYFHPFGCECFLLNTRDQLGKFDSEVGKGILLRYFDTSKAYRVFNLKTLVVEEFIHNDGLTLDKRLSELEKDFAYLQIGSSDKPTDSPKPSYARIVQHKIPTNDQPHKD</sequence>